<evidence type="ECO:0000313" key="3">
    <source>
        <dbReference type="Proteomes" id="UP000198982"/>
    </source>
</evidence>
<dbReference type="AlphaFoldDB" id="A0A1H4LSY5"/>
<dbReference type="RefSeq" id="WP_143038256.1">
    <property type="nucleotide sequence ID" value="NZ_FNTJ01000001.1"/>
</dbReference>
<dbReference type="Gene3D" id="2.40.128.130">
    <property type="entry name" value="Autotransporter beta-domain"/>
    <property type="match status" value="1"/>
</dbReference>
<evidence type="ECO:0000259" key="1">
    <source>
        <dbReference type="PROSITE" id="PS51208"/>
    </source>
</evidence>
<evidence type="ECO:0000313" key="2">
    <source>
        <dbReference type="EMBL" id="SEB73910.1"/>
    </source>
</evidence>
<keyword evidence="3" id="KW-1185">Reference proteome</keyword>
<dbReference type="PROSITE" id="PS51208">
    <property type="entry name" value="AUTOTRANSPORTER"/>
    <property type="match status" value="1"/>
</dbReference>
<dbReference type="InterPro" id="IPR005546">
    <property type="entry name" value="Autotransporte_beta"/>
</dbReference>
<dbReference type="SUPFAM" id="SSF103515">
    <property type="entry name" value="Autotransporter"/>
    <property type="match status" value="1"/>
</dbReference>
<name>A0A1H4LSY5_9PSED</name>
<dbReference type="InterPro" id="IPR036709">
    <property type="entry name" value="Autotransporte_beta_dom_sf"/>
</dbReference>
<reference evidence="3" key="1">
    <citation type="submission" date="2016-10" db="EMBL/GenBank/DDBJ databases">
        <authorList>
            <person name="Varghese N."/>
            <person name="Submissions S."/>
        </authorList>
    </citation>
    <scope>NUCLEOTIDE SEQUENCE [LARGE SCALE GENOMIC DNA]</scope>
    <source>
        <strain evidence="3">DSM 9751</strain>
    </source>
</reference>
<dbReference type="GO" id="GO:0019867">
    <property type="term" value="C:outer membrane"/>
    <property type="evidence" value="ECO:0007669"/>
    <property type="project" value="InterPro"/>
</dbReference>
<dbReference type="EMBL" id="FNTJ01000001">
    <property type="protein sequence ID" value="SEB73910.1"/>
    <property type="molecule type" value="Genomic_DNA"/>
</dbReference>
<dbReference type="Pfam" id="PF03797">
    <property type="entry name" value="Autotransporter"/>
    <property type="match status" value="1"/>
</dbReference>
<sequence>MKRAFRIICSHARLASLATDEPTATCGTRGRSRLLLAAAGSGCLALASPGMVQAQERCNTIEVEIADDGSGNDSCTLHSSGQGSLEVNATLMKIYGDAITAPKGFVRITNNGTVIGTSIGNGVNLSGNYNGRALLNQQDSTIQGGNNGVAVANGFRLGSLINAGSISGYNVNGAGVSVNNASIGVLHNQASGSIYNAAAGNAIQLLNNASINGDLINDGSITSNGGAAAIRGASSTIDGDLLNNGQISNQGSDEHAAVELNGFTIGGNFSNSSLGVIDGSAGAIQLTGSSIAGTLWNQGLLNGRGTTASVLLEQSNLAGLVNSGILQGKLTGLQLQASTLNSIANESTATLKGGDIGLNIGSHSTVDRLSNSGLIQGGKYAVYVASDSGASLANIDISGNDTAAFQGDVRASTSDVSVKSGAVFSSSNAFQVRSFNVEQGALFNLRNSPSTSAMANGLSLSNGLHNSGTLALASDVTGTVHGDYSQSASGTLKIGVANDSSYAQLRVDGVASLPSNARIDVDVTDPGYRFNSKSLQGILSAGTLVSDGTFAVTDNSLLFNFGAIKNGNAVDLTLAAAGGSDGSPGGLVEQSVRNLGNSPALGAARVLDQAFSANPTGELARHFVGLSSERDVSNAVSQTLPTAAGNARNATSSTLAGINRVIQARQESNSGLSSGDAVQAENNLWIKTFGSWAEQDARGGVSGYDANTQGLAIGADAATSEYARLGLAFAYARTDLSNDSRIAPQNVKIDTYQLIGYGSYALAPETELNYQLDGGQNRSRSTRHMPFADATAKGNHDGYNLHAGVGIGHNLRLSEQLTFVPSARADYTWIGSDAYQEKGAAALNLKVDRNTSEELLLSLDGKLNYALSQTTVASVNLGAGYDVLDDGGAITSAYAGAPGATFHTRGLDLEPWLARGGLGLTHTLDNGSELGLRYDAELRSGFTHQGASIKARWAF</sequence>
<gene>
    <name evidence="2" type="ORF">SAMN05216178_2071</name>
</gene>
<proteinExistence type="predicted"/>
<dbReference type="InterPro" id="IPR006315">
    <property type="entry name" value="OM_autotransptr_brl_dom"/>
</dbReference>
<accession>A0A1H4LSY5</accession>
<protein>
    <submittedName>
        <fullName evidence="2">Outer membrane autotransporter barrel domain-containing protein</fullName>
    </submittedName>
</protein>
<feature type="domain" description="Autotransporter" evidence="1">
    <location>
        <begin position="677"/>
        <end position="955"/>
    </location>
</feature>
<dbReference type="SMART" id="SM00869">
    <property type="entry name" value="Autotransporter"/>
    <property type="match status" value="1"/>
</dbReference>
<dbReference type="NCBIfam" id="TIGR01414">
    <property type="entry name" value="autotrans_barl"/>
    <property type="match status" value="1"/>
</dbReference>
<dbReference type="Proteomes" id="UP000198982">
    <property type="component" value="Unassembled WGS sequence"/>
</dbReference>
<organism evidence="2 3">
    <name type="scientific">Pseudomonas saponiphila</name>
    <dbReference type="NCBI Taxonomy" id="556534"/>
    <lineage>
        <taxon>Bacteria</taxon>
        <taxon>Pseudomonadati</taxon>
        <taxon>Pseudomonadota</taxon>
        <taxon>Gammaproteobacteria</taxon>
        <taxon>Pseudomonadales</taxon>
        <taxon>Pseudomonadaceae</taxon>
        <taxon>Pseudomonas</taxon>
    </lineage>
</organism>